<dbReference type="EMBL" id="JABEOV010000013">
    <property type="protein sequence ID" value="NNG53724.1"/>
    <property type="molecule type" value="Genomic_DNA"/>
</dbReference>
<dbReference type="EMBL" id="JABYQV010000016">
    <property type="protein sequence ID" value="NVP32570.1"/>
    <property type="molecule type" value="Genomic_DNA"/>
</dbReference>
<organism evidence="2 3">
    <name type="scientific">Sphingomonas sanguinis</name>
    <dbReference type="NCBI Taxonomy" id="33051"/>
    <lineage>
        <taxon>Bacteria</taxon>
        <taxon>Pseudomonadati</taxon>
        <taxon>Pseudomonadota</taxon>
        <taxon>Alphaproteobacteria</taxon>
        <taxon>Sphingomonadales</taxon>
        <taxon>Sphingomonadaceae</taxon>
        <taxon>Sphingomonas</taxon>
    </lineage>
</organism>
<gene>
    <name evidence="1" type="ORF">HKX05_10220</name>
    <name evidence="2" type="ORF">HLV41_16150</name>
</gene>
<dbReference type="GeneID" id="78486873"/>
<reference evidence="3 4" key="1">
    <citation type="submission" date="2020-05" db="EMBL/GenBank/DDBJ databases">
        <title>Draft Genome Sequences of Sphingomonas sp. Isolated from the International Space Station.</title>
        <authorList>
            <person name="Bijlani S."/>
            <person name="Singh N.K."/>
            <person name="Mason C.E."/>
            <person name="Wang C.C."/>
            <person name="Venkateswaran K."/>
        </authorList>
    </citation>
    <scope>NUCLEOTIDE SEQUENCE [LARGE SCALE GENOMIC DNA]</scope>
    <source>
        <strain evidence="1 4">IIF7SW-B5</strain>
        <strain evidence="2">ISS-IIF7SWP</strain>
    </source>
</reference>
<evidence type="ECO:0000313" key="3">
    <source>
        <dbReference type="Proteomes" id="UP000531581"/>
    </source>
</evidence>
<accession>A0A7Y7QXJ5</accession>
<evidence type="ECO:0008006" key="5">
    <source>
        <dbReference type="Google" id="ProtNLM"/>
    </source>
</evidence>
<proteinExistence type="predicted"/>
<dbReference type="RefSeq" id="WP_061780518.1">
    <property type="nucleotide sequence ID" value="NZ_JABEOV010000013.1"/>
</dbReference>
<sequence length="129" mass="13737">MVFSRTVLVLVVGLAACGQGAVQVDVSGTAQDVRFAAITAEDGGKACVERLSVTPSEPEAADPVWQVTAVDPTRCIATLRYGEPTDRFAQARPATPLRRGISYRVRVSGAGFSVVRDFRITPNAVVMQD</sequence>
<evidence type="ECO:0000313" key="4">
    <source>
        <dbReference type="Proteomes" id="UP000557656"/>
    </source>
</evidence>
<dbReference type="PROSITE" id="PS51257">
    <property type="entry name" value="PROKAR_LIPOPROTEIN"/>
    <property type="match status" value="1"/>
</dbReference>
<evidence type="ECO:0000313" key="2">
    <source>
        <dbReference type="EMBL" id="NVP32570.1"/>
    </source>
</evidence>
<dbReference type="Proteomes" id="UP000557656">
    <property type="component" value="Unassembled WGS sequence"/>
</dbReference>
<protein>
    <recommendedName>
        <fullName evidence="5">Lipoprotein</fullName>
    </recommendedName>
</protein>
<name>A0A7Y7QXJ5_9SPHN</name>
<dbReference type="Proteomes" id="UP000531581">
    <property type="component" value="Unassembled WGS sequence"/>
</dbReference>
<dbReference type="AlphaFoldDB" id="A0A7Y7QXJ5"/>
<evidence type="ECO:0000313" key="1">
    <source>
        <dbReference type="EMBL" id="NNG53724.1"/>
    </source>
</evidence>
<keyword evidence="4" id="KW-1185">Reference proteome</keyword>
<comment type="caution">
    <text evidence="2">The sequence shown here is derived from an EMBL/GenBank/DDBJ whole genome shotgun (WGS) entry which is preliminary data.</text>
</comment>